<comment type="caution">
    <text evidence="6">The sequence shown here is derived from an EMBL/GenBank/DDBJ whole genome shotgun (WGS) entry which is preliminary data.</text>
</comment>
<feature type="signal peptide" evidence="5">
    <location>
        <begin position="1"/>
        <end position="33"/>
    </location>
</feature>
<evidence type="ECO:0000256" key="4">
    <source>
        <dbReference type="ARBA" id="ARBA00022801"/>
    </source>
</evidence>
<accession>A0ABT1EZK2</accession>
<evidence type="ECO:0000256" key="3">
    <source>
        <dbReference type="ARBA" id="ARBA00022750"/>
    </source>
</evidence>
<proteinExistence type="inferred from homology"/>
<evidence type="ECO:0000256" key="1">
    <source>
        <dbReference type="ARBA" id="ARBA00009136"/>
    </source>
</evidence>
<keyword evidence="5" id="KW-0732">Signal</keyword>
<keyword evidence="4" id="KW-0378">Hydrolase</keyword>
<keyword evidence="7" id="KW-1185">Reference proteome</keyword>
<sequence>MTPAWVWQRGKTGWLCGAAVMLAMGVTPCVASAQSCHRLMARVALRDDLGFLNIPVSLNGHVARMIVDTGSEGSLLSPEAAALFDTQLDRSMHTMVHGTGGVGRIVPNAVVRSFKMGGLEFGPVSIPVDALPAVPRTDPAVEGLVGGDLLSRYDVEFDVAQGTLSFWSAGTAECSGPQEWRYIYRAVPLQNAGERVIARVDLDGHALQALVDSGARSCIVSTSAAERMGVTQPILAADPGGLTTGVDGHEQTYHWHKFGMMQIGQEQEKSPVLTVAPVQDTVDMLLGADWFAAHRVWISYRTHMLYVMPATGHTR</sequence>
<organism evidence="6 7">
    <name type="scientific">Acetobacter lambici</name>
    <dbReference type="NCBI Taxonomy" id="1332824"/>
    <lineage>
        <taxon>Bacteria</taxon>
        <taxon>Pseudomonadati</taxon>
        <taxon>Pseudomonadota</taxon>
        <taxon>Alphaproteobacteria</taxon>
        <taxon>Acetobacterales</taxon>
        <taxon>Acetobacteraceae</taxon>
        <taxon>Acetobacter</taxon>
    </lineage>
</organism>
<protein>
    <submittedName>
        <fullName evidence="6">Retroviral-like aspartic protease family protein</fullName>
    </submittedName>
</protein>
<dbReference type="SUPFAM" id="SSF50630">
    <property type="entry name" value="Acid proteases"/>
    <property type="match status" value="2"/>
</dbReference>
<reference evidence="6 7" key="1">
    <citation type="submission" date="2022-06" db="EMBL/GenBank/DDBJ databases">
        <title>Acetobacer genomes from food samples.</title>
        <authorList>
            <person name="Sombolestani A."/>
        </authorList>
    </citation>
    <scope>NUCLEOTIDE SEQUENCE [LARGE SCALE GENOMIC DNA]</scope>
    <source>
        <strain evidence="6 7">R-83285</strain>
    </source>
</reference>
<dbReference type="PANTHER" id="PTHR12917">
    <property type="entry name" value="ASPARTYL PROTEASE DDI-RELATED"/>
    <property type="match status" value="1"/>
</dbReference>
<dbReference type="Pfam" id="PF13650">
    <property type="entry name" value="Asp_protease_2"/>
    <property type="match status" value="2"/>
</dbReference>
<name>A0ABT1EZK2_9PROT</name>
<keyword evidence="2" id="KW-0645">Protease</keyword>
<dbReference type="Proteomes" id="UP001523528">
    <property type="component" value="Unassembled WGS sequence"/>
</dbReference>
<evidence type="ECO:0000313" key="7">
    <source>
        <dbReference type="Proteomes" id="UP001523528"/>
    </source>
</evidence>
<dbReference type="CDD" id="cd00303">
    <property type="entry name" value="retropepsin_like"/>
    <property type="match status" value="1"/>
</dbReference>
<feature type="chain" id="PRO_5046900236" evidence="5">
    <location>
        <begin position="34"/>
        <end position="315"/>
    </location>
</feature>
<dbReference type="InterPro" id="IPR034122">
    <property type="entry name" value="Retropepsin-like_bacterial"/>
</dbReference>
<dbReference type="EMBL" id="JAMYZZ010000009">
    <property type="protein sequence ID" value="MCP1258365.1"/>
    <property type="molecule type" value="Genomic_DNA"/>
</dbReference>
<gene>
    <name evidence="6" type="ORF">NKW50_07150</name>
</gene>
<evidence type="ECO:0000313" key="6">
    <source>
        <dbReference type="EMBL" id="MCP1258365.1"/>
    </source>
</evidence>
<dbReference type="InterPro" id="IPR021109">
    <property type="entry name" value="Peptidase_aspartic_dom_sf"/>
</dbReference>
<dbReference type="CDD" id="cd05483">
    <property type="entry name" value="retropepsin_like_bacteria"/>
    <property type="match status" value="1"/>
</dbReference>
<dbReference type="Gene3D" id="2.40.70.10">
    <property type="entry name" value="Acid Proteases"/>
    <property type="match status" value="2"/>
</dbReference>
<keyword evidence="3" id="KW-0064">Aspartyl protease</keyword>
<dbReference type="PANTHER" id="PTHR12917:SF1">
    <property type="entry name" value="AT13091P"/>
    <property type="match status" value="1"/>
</dbReference>
<dbReference type="RefSeq" id="WP_242012567.1">
    <property type="nucleotide sequence ID" value="NZ_JAMYZY010000015.1"/>
</dbReference>
<evidence type="ECO:0000256" key="5">
    <source>
        <dbReference type="SAM" id="SignalP"/>
    </source>
</evidence>
<evidence type="ECO:0000256" key="2">
    <source>
        <dbReference type="ARBA" id="ARBA00022670"/>
    </source>
</evidence>
<comment type="similarity">
    <text evidence="1">Belongs to the DDI1 family.</text>
</comment>